<dbReference type="Proteomes" id="UP000006671">
    <property type="component" value="Unassembled WGS sequence"/>
</dbReference>
<organism evidence="2">
    <name type="scientific">Naegleria gruberi</name>
    <name type="common">Amoeba</name>
    <dbReference type="NCBI Taxonomy" id="5762"/>
    <lineage>
        <taxon>Eukaryota</taxon>
        <taxon>Discoba</taxon>
        <taxon>Heterolobosea</taxon>
        <taxon>Tetramitia</taxon>
        <taxon>Eutetramitia</taxon>
        <taxon>Vahlkampfiidae</taxon>
        <taxon>Naegleria</taxon>
    </lineage>
</organism>
<dbReference type="GeneID" id="8854433"/>
<dbReference type="EMBL" id="GG738892">
    <property type="protein sequence ID" value="EFC40469.1"/>
    <property type="molecule type" value="Genomic_DNA"/>
</dbReference>
<evidence type="ECO:0000313" key="2">
    <source>
        <dbReference type="Proteomes" id="UP000006671"/>
    </source>
</evidence>
<accession>D2VRY0</accession>
<sequence>MFKMDDTERDIGEPSCKKKKLEFLSAYHVFNSDEILEILSFIPKDNVKFIVMSCGLVSKQWRNVVVEYSKLDVTIVDYKLLEDLKASHHLNNIETLRVGKIVPNDVFYQVAGLIKHLTKLDVCNCQIGAEGAKWVKNFEQLTDLDIYGNLIGDEGAVFISEIS</sequence>
<keyword evidence="2" id="KW-1185">Reference proteome</keyword>
<gene>
    <name evidence="1" type="ORF">NAEGRDRAFT_71744</name>
</gene>
<dbReference type="InParanoid" id="D2VRY0"/>
<name>D2VRY0_NAEGR</name>
<dbReference type="RefSeq" id="XP_002673213.1">
    <property type="nucleotide sequence ID" value="XM_002673167.1"/>
</dbReference>
<dbReference type="AlphaFoldDB" id="D2VRY0"/>
<dbReference type="KEGG" id="ngr:NAEGRDRAFT_71744"/>
<dbReference type="VEuPathDB" id="AmoebaDB:NAEGRDRAFT_71744"/>
<evidence type="ECO:0000313" key="1">
    <source>
        <dbReference type="EMBL" id="EFC40469.1"/>
    </source>
</evidence>
<dbReference type="InterPro" id="IPR032675">
    <property type="entry name" value="LRR_dom_sf"/>
</dbReference>
<proteinExistence type="predicted"/>
<dbReference type="InterPro" id="IPR001611">
    <property type="entry name" value="Leu-rich_rpt"/>
</dbReference>
<dbReference type="Gene3D" id="3.80.10.10">
    <property type="entry name" value="Ribonuclease Inhibitor"/>
    <property type="match status" value="1"/>
</dbReference>
<dbReference type="Pfam" id="PF13516">
    <property type="entry name" value="LRR_6"/>
    <property type="match status" value="2"/>
</dbReference>
<dbReference type="SUPFAM" id="SSF52047">
    <property type="entry name" value="RNI-like"/>
    <property type="match status" value="1"/>
</dbReference>
<protein>
    <submittedName>
        <fullName evidence="1">Predicted protein</fullName>
    </submittedName>
</protein>
<reference evidence="1 2" key="1">
    <citation type="journal article" date="2010" name="Cell">
        <title>The genome of Naegleria gruberi illuminates early eukaryotic versatility.</title>
        <authorList>
            <person name="Fritz-Laylin L.K."/>
            <person name="Prochnik S.E."/>
            <person name="Ginger M.L."/>
            <person name="Dacks J.B."/>
            <person name="Carpenter M.L."/>
            <person name="Field M.C."/>
            <person name="Kuo A."/>
            <person name="Paredez A."/>
            <person name="Chapman J."/>
            <person name="Pham J."/>
            <person name="Shu S."/>
            <person name="Neupane R."/>
            <person name="Cipriano M."/>
            <person name="Mancuso J."/>
            <person name="Tu H."/>
            <person name="Salamov A."/>
            <person name="Lindquist E."/>
            <person name="Shapiro H."/>
            <person name="Lucas S."/>
            <person name="Grigoriev I.V."/>
            <person name="Cande W.Z."/>
            <person name="Fulton C."/>
            <person name="Rokhsar D.S."/>
            <person name="Dawson S.C."/>
        </authorList>
    </citation>
    <scope>NUCLEOTIDE SEQUENCE [LARGE SCALE GENOMIC DNA]</scope>
    <source>
        <strain evidence="1 2">NEG-M</strain>
    </source>
</reference>